<dbReference type="Proteomes" id="UP000681317">
    <property type="component" value="Chromosome"/>
</dbReference>
<dbReference type="Pfam" id="PF22513">
    <property type="entry name" value="FitA-like_RHH"/>
    <property type="match status" value="1"/>
</dbReference>
<dbReference type="Gene3D" id="1.10.1220.10">
    <property type="entry name" value="Met repressor-like"/>
    <property type="match status" value="1"/>
</dbReference>
<accession>A0ABM7Q971</accession>
<evidence type="ECO:0000313" key="3">
    <source>
        <dbReference type="EMBL" id="BCT93980.1"/>
    </source>
</evidence>
<evidence type="ECO:0000259" key="2">
    <source>
        <dbReference type="Pfam" id="PF22513"/>
    </source>
</evidence>
<keyword evidence="4" id="KW-1185">Reference proteome</keyword>
<feature type="region of interest" description="Disordered" evidence="1">
    <location>
        <begin position="129"/>
        <end position="150"/>
    </location>
</feature>
<gene>
    <name evidence="3" type="ORF">LYSCAS_30040</name>
</gene>
<dbReference type="SUPFAM" id="SSF47598">
    <property type="entry name" value="Ribbon-helix-helix"/>
    <property type="match status" value="1"/>
</dbReference>
<proteinExistence type="predicted"/>
<reference evidence="3 4" key="1">
    <citation type="submission" date="2021-03" db="EMBL/GenBank/DDBJ databases">
        <title>Complete Genome Sequences of Two Lysobacter Strains Isolated from Sea Water (Lysobacter caseinilyticus) and Soil (Lysobacter helvus) in South Korea.</title>
        <authorList>
            <person name="Watanabe Y."/>
            <person name="Arakawa K."/>
        </authorList>
    </citation>
    <scope>NUCLEOTIDE SEQUENCE [LARGE SCALE GENOMIC DNA]</scope>
    <source>
        <strain evidence="3 4">KVB24</strain>
    </source>
</reference>
<organism evidence="3 4">
    <name type="scientific">Noviluteimonas caseinilytica</name>
    <dbReference type="NCBI Taxonomy" id="2675101"/>
    <lineage>
        <taxon>Bacteria</taxon>
        <taxon>Pseudomonadati</taxon>
        <taxon>Pseudomonadota</taxon>
        <taxon>Gammaproteobacteria</taxon>
        <taxon>Lysobacterales</taxon>
        <taxon>Lysobacteraceae</taxon>
        <taxon>Noviluteimonas</taxon>
    </lineage>
</organism>
<dbReference type="InterPro" id="IPR010985">
    <property type="entry name" value="Ribbon_hlx_hlx"/>
</dbReference>
<feature type="domain" description="Antitoxin FitA-like ribbon-helix-helix" evidence="2">
    <location>
        <begin position="71"/>
        <end position="108"/>
    </location>
</feature>
<dbReference type="InterPro" id="IPR013321">
    <property type="entry name" value="Arc_rbn_hlx_hlx"/>
</dbReference>
<evidence type="ECO:0000256" key="1">
    <source>
        <dbReference type="SAM" id="MobiDB-lite"/>
    </source>
</evidence>
<dbReference type="InterPro" id="IPR053853">
    <property type="entry name" value="FitA-like_RHH"/>
</dbReference>
<protein>
    <recommendedName>
        <fullName evidence="2">Antitoxin FitA-like ribbon-helix-helix domain-containing protein</fullName>
    </recommendedName>
</protein>
<dbReference type="EMBL" id="AP024545">
    <property type="protein sequence ID" value="BCT93980.1"/>
    <property type="molecule type" value="Genomic_DNA"/>
</dbReference>
<evidence type="ECO:0000313" key="4">
    <source>
        <dbReference type="Proteomes" id="UP000681317"/>
    </source>
</evidence>
<name>A0ABM7Q971_9GAMM</name>
<sequence length="150" mass="15892">MAAVVAVVDHGEAQVAVLGREVGPVARQEMGVGIDLEHGAYDTRGGLGDAPVALLALQASTALPAEARMSTITVRNLPDDLKARLRMEAAAHGHSMEEEVRAILRRALTGTPSAKTPLGQRIHARFAELGGANLEPPARRERTRAAKLRP</sequence>